<dbReference type="Gene3D" id="3.10.129.10">
    <property type="entry name" value="Hotdog Thioesterase"/>
    <property type="match status" value="1"/>
</dbReference>
<protein>
    <submittedName>
        <fullName evidence="3">Acyl-CoA thioester hydrolase</fullName>
    </submittedName>
</protein>
<dbReference type="GO" id="GO:0047617">
    <property type="term" value="F:fatty acyl-CoA hydrolase activity"/>
    <property type="evidence" value="ECO:0007669"/>
    <property type="project" value="TreeGrafter"/>
</dbReference>
<accession>A0A1I2CM35</accession>
<dbReference type="STRING" id="930128.SAMN05192532_10380"/>
<proteinExistence type="inferred from homology"/>
<dbReference type="AlphaFoldDB" id="A0A1I2CM35"/>
<comment type="similarity">
    <text evidence="1">Belongs to the 4-hydroxybenzoyl-CoA thioesterase family.</text>
</comment>
<dbReference type="RefSeq" id="WP_091660073.1">
    <property type="nucleotide sequence ID" value="NZ_FONT01000003.1"/>
</dbReference>
<keyword evidence="4" id="KW-1185">Reference proteome</keyword>
<evidence type="ECO:0000313" key="4">
    <source>
        <dbReference type="Proteomes" id="UP000199516"/>
    </source>
</evidence>
<dbReference type="InterPro" id="IPR006684">
    <property type="entry name" value="YbgC/YbaW"/>
</dbReference>
<dbReference type="CDD" id="cd00586">
    <property type="entry name" value="4HBT"/>
    <property type="match status" value="1"/>
</dbReference>
<gene>
    <name evidence="3" type="ORF">SAMN05192532_10380</name>
</gene>
<evidence type="ECO:0000256" key="1">
    <source>
        <dbReference type="ARBA" id="ARBA00005953"/>
    </source>
</evidence>
<dbReference type="Proteomes" id="UP000199516">
    <property type="component" value="Unassembled WGS sequence"/>
</dbReference>
<dbReference type="InterPro" id="IPR050563">
    <property type="entry name" value="4-hydroxybenzoyl-CoA_TE"/>
</dbReference>
<dbReference type="PIRSF" id="PIRSF003230">
    <property type="entry name" value="YbgC"/>
    <property type="match status" value="1"/>
</dbReference>
<evidence type="ECO:0000313" key="3">
    <source>
        <dbReference type="EMBL" id="SFE69351.1"/>
    </source>
</evidence>
<dbReference type="EMBL" id="FONT01000003">
    <property type="protein sequence ID" value="SFE69351.1"/>
    <property type="molecule type" value="Genomic_DNA"/>
</dbReference>
<dbReference type="PANTHER" id="PTHR31793">
    <property type="entry name" value="4-HYDROXYBENZOYL-COA THIOESTERASE FAMILY MEMBER"/>
    <property type="match status" value="1"/>
</dbReference>
<evidence type="ECO:0000256" key="2">
    <source>
        <dbReference type="ARBA" id="ARBA00022801"/>
    </source>
</evidence>
<dbReference type="OrthoDB" id="9799036at2"/>
<dbReference type="Pfam" id="PF13279">
    <property type="entry name" value="4HBT_2"/>
    <property type="match status" value="1"/>
</dbReference>
<organism evidence="3 4">
    <name type="scientific">Alteribacillus iranensis</name>
    <dbReference type="NCBI Taxonomy" id="930128"/>
    <lineage>
        <taxon>Bacteria</taxon>
        <taxon>Bacillati</taxon>
        <taxon>Bacillota</taxon>
        <taxon>Bacilli</taxon>
        <taxon>Bacillales</taxon>
        <taxon>Bacillaceae</taxon>
        <taxon>Alteribacillus</taxon>
    </lineage>
</organism>
<sequence length="156" mass="18110">MAQIPYIKNWNEWREGFSFHTEVKIRFSETDAFGHVNNTNAFVYFEVARLEYLESLGLREDLKETDSKYMCVVADMHCNYLKQITYGDILTIYTKIVRIGRTSIDIHYVAENQLGEACLTARGAIVQINRANGKSAAWSEEQRTILRREFEKKGTV</sequence>
<name>A0A1I2CM35_9BACI</name>
<dbReference type="PANTHER" id="PTHR31793:SF24">
    <property type="entry name" value="LONG-CHAIN ACYL-COA THIOESTERASE FADM"/>
    <property type="match status" value="1"/>
</dbReference>
<reference evidence="3 4" key="1">
    <citation type="submission" date="2016-10" db="EMBL/GenBank/DDBJ databases">
        <authorList>
            <person name="de Groot N.N."/>
        </authorList>
    </citation>
    <scope>NUCLEOTIDE SEQUENCE [LARGE SCALE GENOMIC DNA]</scope>
    <source>
        <strain evidence="3 4">DSM 23995</strain>
    </source>
</reference>
<keyword evidence="2 3" id="KW-0378">Hydrolase</keyword>
<dbReference type="InterPro" id="IPR029069">
    <property type="entry name" value="HotDog_dom_sf"/>
</dbReference>
<dbReference type="SUPFAM" id="SSF54637">
    <property type="entry name" value="Thioesterase/thiol ester dehydrase-isomerase"/>
    <property type="match status" value="1"/>
</dbReference>